<evidence type="ECO:0000313" key="2">
    <source>
        <dbReference type="EMBL" id="VFJ66434.1"/>
    </source>
</evidence>
<accession>A0A450STL8</accession>
<reference evidence="1" key="1">
    <citation type="submission" date="2019-02" db="EMBL/GenBank/DDBJ databases">
        <authorList>
            <person name="Gruber-Vodicka R. H."/>
            <person name="Seah K. B. B."/>
        </authorList>
    </citation>
    <scope>NUCLEOTIDE SEQUENCE</scope>
    <source>
        <strain evidence="1">BECK_DK161</strain>
        <strain evidence="2">BECK_DK47</strain>
    </source>
</reference>
<sequence length="36" mass="4101">MEQMVVARDARIRELQEVITDLSTEVLSLKKSVGVR</sequence>
<protein>
    <submittedName>
        <fullName evidence="1">Uncharacterized protein</fullName>
    </submittedName>
</protein>
<name>A0A450STL8_9GAMM</name>
<dbReference type="AlphaFoldDB" id="A0A450STL8"/>
<evidence type="ECO:0000313" key="1">
    <source>
        <dbReference type="EMBL" id="VFJ57417.1"/>
    </source>
</evidence>
<proteinExistence type="predicted"/>
<gene>
    <name evidence="2" type="ORF">BECKDK2373B_GA0170837_11688</name>
    <name evidence="1" type="ORF">BECKDK2373C_GA0170839_105924</name>
</gene>
<dbReference type="EMBL" id="CAADEY010000059">
    <property type="protein sequence ID" value="VFJ57417.1"/>
    <property type="molecule type" value="Genomic_DNA"/>
</dbReference>
<organism evidence="1">
    <name type="scientific">Candidatus Kentrum sp. DK</name>
    <dbReference type="NCBI Taxonomy" id="2126562"/>
    <lineage>
        <taxon>Bacteria</taxon>
        <taxon>Pseudomonadati</taxon>
        <taxon>Pseudomonadota</taxon>
        <taxon>Gammaproteobacteria</taxon>
        <taxon>Candidatus Kentrum</taxon>
    </lineage>
</organism>
<dbReference type="EMBL" id="CAADEX010000168">
    <property type="protein sequence ID" value="VFJ66434.1"/>
    <property type="molecule type" value="Genomic_DNA"/>
</dbReference>